<name>A0A180GP55_PUCT1</name>
<dbReference type="VEuPathDB" id="FungiDB:PTTG_09042"/>
<reference evidence="4 5" key="3">
    <citation type="journal article" date="2017" name="G3 (Bethesda)">
        <title>Comparative analysis highlights variable genome content of wheat rusts and divergence of the mating loci.</title>
        <authorList>
            <person name="Cuomo C.A."/>
            <person name="Bakkeren G."/>
            <person name="Khalil H.B."/>
            <person name="Panwar V."/>
            <person name="Joly D."/>
            <person name="Linning R."/>
            <person name="Sakthikumar S."/>
            <person name="Song X."/>
            <person name="Adiconis X."/>
            <person name="Fan L."/>
            <person name="Goldberg J.M."/>
            <person name="Levin J.Z."/>
            <person name="Young S."/>
            <person name="Zeng Q."/>
            <person name="Anikster Y."/>
            <person name="Bruce M."/>
            <person name="Wang M."/>
            <person name="Yin C."/>
            <person name="McCallum B."/>
            <person name="Szabo L.J."/>
            <person name="Hulbert S."/>
            <person name="Chen X."/>
            <person name="Fellers J.P."/>
        </authorList>
    </citation>
    <scope>NUCLEOTIDE SEQUENCE</scope>
    <source>
        <strain evidence="5">Isolate 1-1 / race 1 (BBBD)</strain>
        <strain evidence="4">isolate 1-1 / race 1 (BBBD)</strain>
    </source>
</reference>
<organism evidence="3">
    <name type="scientific">Puccinia triticina (isolate 1-1 / race 1 (BBBD))</name>
    <name type="common">Brown leaf rust fungus</name>
    <dbReference type="NCBI Taxonomy" id="630390"/>
    <lineage>
        <taxon>Eukaryota</taxon>
        <taxon>Fungi</taxon>
        <taxon>Dikarya</taxon>
        <taxon>Basidiomycota</taxon>
        <taxon>Pucciniomycotina</taxon>
        <taxon>Pucciniomycetes</taxon>
        <taxon>Pucciniales</taxon>
        <taxon>Pucciniaceae</taxon>
        <taxon>Puccinia</taxon>
    </lineage>
</organism>
<feature type="signal peptide" evidence="2">
    <location>
        <begin position="1"/>
        <end position="23"/>
    </location>
</feature>
<feature type="region of interest" description="Disordered" evidence="1">
    <location>
        <begin position="71"/>
        <end position="121"/>
    </location>
</feature>
<reference evidence="3" key="1">
    <citation type="submission" date="2009-11" db="EMBL/GenBank/DDBJ databases">
        <authorList>
            <consortium name="The Broad Institute Genome Sequencing Platform"/>
            <person name="Ward D."/>
            <person name="Feldgarden M."/>
            <person name="Earl A."/>
            <person name="Young S.K."/>
            <person name="Zeng Q."/>
            <person name="Koehrsen M."/>
            <person name="Alvarado L."/>
            <person name="Berlin A."/>
            <person name="Bochicchio J."/>
            <person name="Borenstein D."/>
            <person name="Chapman S.B."/>
            <person name="Chen Z."/>
            <person name="Engels R."/>
            <person name="Freedman E."/>
            <person name="Gellesch M."/>
            <person name="Goldberg J."/>
            <person name="Griggs A."/>
            <person name="Gujja S."/>
            <person name="Heilman E."/>
            <person name="Heiman D."/>
            <person name="Hepburn T."/>
            <person name="Howarth C."/>
            <person name="Jen D."/>
            <person name="Larson L."/>
            <person name="Lewis B."/>
            <person name="Mehta T."/>
            <person name="Park D."/>
            <person name="Pearson M."/>
            <person name="Roberts A."/>
            <person name="Saif S."/>
            <person name="Shea T."/>
            <person name="Shenoy N."/>
            <person name="Sisk P."/>
            <person name="Stolte C."/>
            <person name="Sykes S."/>
            <person name="Thomson T."/>
            <person name="Walk T."/>
            <person name="White J."/>
            <person name="Yandava C."/>
            <person name="Izard J."/>
            <person name="Baranova O.V."/>
            <person name="Blanton J.M."/>
            <person name="Tanner A.C."/>
            <person name="Dewhirst F.E."/>
            <person name="Haas B."/>
            <person name="Nusbaum C."/>
            <person name="Birren B."/>
        </authorList>
    </citation>
    <scope>NUCLEOTIDE SEQUENCE [LARGE SCALE GENOMIC DNA]</scope>
    <source>
        <strain evidence="3">1-1 BBBD Race 1</strain>
    </source>
</reference>
<evidence type="ECO:0000313" key="4">
    <source>
        <dbReference type="EnsemblFungi" id="PTTG_09042-t43_1-p1"/>
    </source>
</evidence>
<reference evidence="3" key="2">
    <citation type="submission" date="2016-05" db="EMBL/GenBank/DDBJ databases">
        <title>Comparative analysis highlights variable genome content of wheat rusts and divergence of the mating loci.</title>
        <authorList>
            <person name="Cuomo C.A."/>
            <person name="Bakkeren G."/>
            <person name="Szabo L."/>
            <person name="Khalil H."/>
            <person name="Joly D."/>
            <person name="Goldberg J."/>
            <person name="Young S."/>
            <person name="Zeng Q."/>
            <person name="Fellers J."/>
        </authorList>
    </citation>
    <scope>NUCLEOTIDE SEQUENCE [LARGE SCALE GENOMIC DNA]</scope>
    <source>
        <strain evidence="3">1-1 BBBD Race 1</strain>
    </source>
</reference>
<feature type="compositionally biased region" description="Basic and acidic residues" evidence="1">
    <location>
        <begin position="81"/>
        <end position="96"/>
    </location>
</feature>
<evidence type="ECO:0000256" key="2">
    <source>
        <dbReference type="SAM" id="SignalP"/>
    </source>
</evidence>
<protein>
    <recommendedName>
        <fullName evidence="6">Secreted protein</fullName>
    </recommendedName>
</protein>
<accession>A0A180GP55</accession>
<evidence type="ECO:0000313" key="3">
    <source>
        <dbReference type="EMBL" id="OAV93743.1"/>
    </source>
</evidence>
<reference evidence="4" key="4">
    <citation type="submission" date="2025-05" db="UniProtKB">
        <authorList>
            <consortium name="EnsemblFungi"/>
        </authorList>
    </citation>
    <scope>IDENTIFICATION</scope>
    <source>
        <strain evidence="4">isolate 1-1 / race 1 (BBBD)</strain>
    </source>
</reference>
<keyword evidence="2" id="KW-0732">Signal</keyword>
<dbReference type="EMBL" id="ADAS02000047">
    <property type="protein sequence ID" value="OAV93743.1"/>
    <property type="molecule type" value="Genomic_DNA"/>
</dbReference>
<dbReference type="Proteomes" id="UP000005240">
    <property type="component" value="Unassembled WGS sequence"/>
</dbReference>
<dbReference type="AlphaFoldDB" id="A0A180GP55"/>
<feature type="chain" id="PRO_5008110123" description="Secreted protein" evidence="2">
    <location>
        <begin position="24"/>
        <end position="298"/>
    </location>
</feature>
<sequence>MLSMRLAVVIVLLLGQVVHQSAAAPMYSEPVSTFERFPKKLNDAIALAYSRPFDPANLPKKKTAWSRMKNMVGLGRKPKNKDKQVEEEVTETREEVESSAASSPTPSHGSPAHEGGHDYSAEDPDLVQALRDRLNLNTNRGGEVAQGGSSYDGGQAAHDGYPSAGGYAGYGAGTHNAPAYNSPPRTYDQSTHYTPGYTPPYGHHQPILSYNIPPYRYNPSNNWDSSSSGGYQVTHPQYYANDQGYQNSWNNYKVVQSDPIHVDQDLVNALDVFGPDTRQYAEANRWEQYGNHPNPGYY</sequence>
<evidence type="ECO:0008006" key="6">
    <source>
        <dbReference type="Google" id="ProtNLM"/>
    </source>
</evidence>
<feature type="compositionally biased region" description="Low complexity" evidence="1">
    <location>
        <begin position="98"/>
        <end position="112"/>
    </location>
</feature>
<proteinExistence type="predicted"/>
<keyword evidence="5" id="KW-1185">Reference proteome</keyword>
<dbReference type="EnsemblFungi" id="PTTG_09042-t43_1">
    <property type="protein sequence ID" value="PTTG_09042-t43_1-p1"/>
    <property type="gene ID" value="PTTG_09042"/>
</dbReference>
<evidence type="ECO:0000256" key="1">
    <source>
        <dbReference type="SAM" id="MobiDB-lite"/>
    </source>
</evidence>
<evidence type="ECO:0000313" key="5">
    <source>
        <dbReference type="Proteomes" id="UP000005240"/>
    </source>
</evidence>
<gene>
    <name evidence="3" type="ORF">PTTG_09042</name>
</gene>